<dbReference type="GO" id="GO:0016020">
    <property type="term" value="C:membrane"/>
    <property type="evidence" value="ECO:0007669"/>
    <property type="project" value="UniProtKB-SubCell"/>
</dbReference>
<reference evidence="7 8" key="1">
    <citation type="submission" date="2019-02" db="EMBL/GenBank/DDBJ databases">
        <title>Genomic Encyclopedia of Type Strains, Phase IV (KMG-IV): sequencing the most valuable type-strain genomes for metagenomic binning, comparative biology and taxonomic classification.</title>
        <authorList>
            <person name="Goeker M."/>
        </authorList>
    </citation>
    <scope>NUCLEOTIDE SEQUENCE [LARGE SCALE GENOMIC DNA]</scope>
    <source>
        <strain evidence="7 8">DSM 19570</strain>
    </source>
</reference>
<dbReference type="PANTHER" id="PTHR10057">
    <property type="entry name" value="PERIPHERAL-TYPE BENZODIAZEPINE RECEPTOR"/>
    <property type="match status" value="1"/>
</dbReference>
<dbReference type="PANTHER" id="PTHR10057:SF0">
    <property type="entry name" value="TRANSLOCATOR PROTEIN"/>
    <property type="match status" value="1"/>
</dbReference>
<dbReference type="Proteomes" id="UP000293671">
    <property type="component" value="Unassembled WGS sequence"/>
</dbReference>
<evidence type="ECO:0000256" key="2">
    <source>
        <dbReference type="ARBA" id="ARBA00007524"/>
    </source>
</evidence>
<protein>
    <submittedName>
        <fullName evidence="7">TspO/MBR related protein</fullName>
    </submittedName>
</protein>
<evidence type="ECO:0000256" key="5">
    <source>
        <dbReference type="ARBA" id="ARBA00023136"/>
    </source>
</evidence>
<gene>
    <name evidence="7" type="ORF">EV670_0913</name>
</gene>
<feature type="transmembrane region" description="Helical" evidence="6">
    <location>
        <begin position="105"/>
        <end position="124"/>
    </location>
</feature>
<evidence type="ECO:0000313" key="8">
    <source>
        <dbReference type="Proteomes" id="UP000293671"/>
    </source>
</evidence>
<dbReference type="AlphaFoldDB" id="A0A4Q7W1J5"/>
<feature type="transmembrane region" description="Helical" evidence="6">
    <location>
        <begin position="50"/>
        <end position="67"/>
    </location>
</feature>
<dbReference type="RefSeq" id="WP_130430601.1">
    <property type="nucleotide sequence ID" value="NZ_SHKP01000004.1"/>
</dbReference>
<name>A0A4Q7W1J5_9BURK</name>
<comment type="subcellular location">
    <subcellularLocation>
        <location evidence="1">Membrane</location>
        <topology evidence="1">Multi-pass membrane protein</topology>
    </subcellularLocation>
</comment>
<feature type="transmembrane region" description="Helical" evidence="6">
    <location>
        <begin position="131"/>
        <end position="152"/>
    </location>
</feature>
<evidence type="ECO:0000256" key="3">
    <source>
        <dbReference type="ARBA" id="ARBA00022692"/>
    </source>
</evidence>
<comment type="similarity">
    <text evidence="2">Belongs to the TspO/BZRP family.</text>
</comment>
<dbReference type="InterPro" id="IPR038330">
    <property type="entry name" value="TspO/MBR-related_sf"/>
</dbReference>
<organism evidence="7 8">
    <name type="scientific">Rivibacter subsaxonicus</name>
    <dbReference type="NCBI Taxonomy" id="457575"/>
    <lineage>
        <taxon>Bacteria</taxon>
        <taxon>Pseudomonadati</taxon>
        <taxon>Pseudomonadota</taxon>
        <taxon>Betaproteobacteria</taxon>
        <taxon>Burkholderiales</taxon>
        <taxon>Rivibacter</taxon>
    </lineage>
</organism>
<evidence type="ECO:0000256" key="4">
    <source>
        <dbReference type="ARBA" id="ARBA00022989"/>
    </source>
</evidence>
<sequence>MAPRRRKAVLLAALAALAVALLGALSTELGPWYRSLQQPAWKPPDALFGPAWTLIYALAAMAGIKAWEAAPDRTARQWILALFALNALLNVLWSLLFFRLQRPDWALVEVGFLWASILLLMVVLGRWSRAAAWLLLPYLLWVSLAATLNLAVVRLNGPFAP</sequence>
<evidence type="ECO:0000313" key="7">
    <source>
        <dbReference type="EMBL" id="RZU02883.1"/>
    </source>
</evidence>
<keyword evidence="3 6" id="KW-0812">Transmembrane</keyword>
<proteinExistence type="inferred from homology"/>
<dbReference type="InterPro" id="IPR004307">
    <property type="entry name" value="TspO_MBR"/>
</dbReference>
<dbReference type="EMBL" id="SHKP01000004">
    <property type="protein sequence ID" value="RZU02883.1"/>
    <property type="molecule type" value="Genomic_DNA"/>
</dbReference>
<dbReference type="PIRSF" id="PIRSF005859">
    <property type="entry name" value="PBR"/>
    <property type="match status" value="1"/>
</dbReference>
<dbReference type="CDD" id="cd15904">
    <property type="entry name" value="TSPO_MBR"/>
    <property type="match status" value="1"/>
</dbReference>
<keyword evidence="8" id="KW-1185">Reference proteome</keyword>
<keyword evidence="4 6" id="KW-1133">Transmembrane helix</keyword>
<dbReference type="Pfam" id="PF03073">
    <property type="entry name" value="TspO_MBR"/>
    <property type="match status" value="1"/>
</dbReference>
<evidence type="ECO:0000256" key="6">
    <source>
        <dbReference type="SAM" id="Phobius"/>
    </source>
</evidence>
<keyword evidence="5 6" id="KW-0472">Membrane</keyword>
<comment type="caution">
    <text evidence="7">The sequence shown here is derived from an EMBL/GenBank/DDBJ whole genome shotgun (WGS) entry which is preliminary data.</text>
</comment>
<dbReference type="GO" id="GO:0033013">
    <property type="term" value="P:tetrapyrrole metabolic process"/>
    <property type="evidence" value="ECO:0007669"/>
    <property type="project" value="UniProtKB-ARBA"/>
</dbReference>
<dbReference type="Gene3D" id="1.20.1260.100">
    <property type="entry name" value="TspO/MBR protein"/>
    <property type="match status" value="1"/>
</dbReference>
<feature type="transmembrane region" description="Helical" evidence="6">
    <location>
        <begin position="79"/>
        <end position="99"/>
    </location>
</feature>
<accession>A0A4Q7W1J5</accession>
<evidence type="ECO:0000256" key="1">
    <source>
        <dbReference type="ARBA" id="ARBA00004141"/>
    </source>
</evidence>
<dbReference type="FunFam" id="1.20.1260.100:FF:000001">
    <property type="entry name" value="translocator protein 2"/>
    <property type="match status" value="1"/>
</dbReference>
<dbReference type="OrthoDB" id="9795496at2"/>